<dbReference type="Gene3D" id="3.30.540.10">
    <property type="entry name" value="Fructose-1,6-Bisphosphatase, subunit A, domain 1"/>
    <property type="match status" value="1"/>
</dbReference>
<dbReference type="Pfam" id="PF00459">
    <property type="entry name" value="Inositol_P"/>
    <property type="match status" value="1"/>
</dbReference>
<dbReference type="EMBL" id="KZ349713">
    <property type="protein sequence ID" value="PIO64652.1"/>
    <property type="molecule type" value="Genomic_DNA"/>
</dbReference>
<feature type="non-terminal residue" evidence="2">
    <location>
        <position position="186"/>
    </location>
</feature>
<keyword evidence="3" id="KW-1185">Reference proteome</keyword>
<evidence type="ECO:0008006" key="4">
    <source>
        <dbReference type="Google" id="ProtNLM"/>
    </source>
</evidence>
<evidence type="ECO:0000313" key="2">
    <source>
        <dbReference type="EMBL" id="PIO64652.1"/>
    </source>
</evidence>
<dbReference type="InterPro" id="IPR000760">
    <property type="entry name" value="Inositol_monophosphatase-like"/>
</dbReference>
<protein>
    <recommendedName>
        <fullName evidence="4">Inositol monophosphatase family protein</fullName>
    </recommendedName>
</protein>
<dbReference type="AlphaFoldDB" id="A0A2G9U4N2"/>
<dbReference type="PANTHER" id="PTHR20854:SF4">
    <property type="entry name" value="INOSITOL-1-MONOPHOSPHATASE-RELATED"/>
    <property type="match status" value="1"/>
</dbReference>
<accession>A0A2G9U4N2</accession>
<proteinExistence type="inferred from homology"/>
<dbReference type="GO" id="GO:0006020">
    <property type="term" value="P:inositol metabolic process"/>
    <property type="evidence" value="ECO:0007669"/>
    <property type="project" value="TreeGrafter"/>
</dbReference>
<organism evidence="2 3">
    <name type="scientific">Teladorsagia circumcincta</name>
    <name type="common">Brown stomach worm</name>
    <name type="synonym">Ostertagia circumcincta</name>
    <dbReference type="NCBI Taxonomy" id="45464"/>
    <lineage>
        <taxon>Eukaryota</taxon>
        <taxon>Metazoa</taxon>
        <taxon>Ecdysozoa</taxon>
        <taxon>Nematoda</taxon>
        <taxon>Chromadorea</taxon>
        <taxon>Rhabditida</taxon>
        <taxon>Rhabditina</taxon>
        <taxon>Rhabditomorpha</taxon>
        <taxon>Strongyloidea</taxon>
        <taxon>Trichostrongylidae</taxon>
        <taxon>Teladorsagia</taxon>
    </lineage>
</organism>
<sequence>MAELDKGGEVKCRRWVEMIDNLGCIEEVGHIGLVLLIPYDWSYMLITKLYRFTKATPLVGLLSRSVPVCAQMYYSKPSGLTYDGGRYRFADTRPALVGPLTLASAPIRFWNAFPVMVLVPVHPDEQKFVDTALRLVKDAGRLVRDAFDQTNCVVKTKASDVDLVTETDQAVEKLLIEGLSKAFPDH</sequence>
<dbReference type="GO" id="GO:0008934">
    <property type="term" value="F:inositol monophosphate 1-phosphatase activity"/>
    <property type="evidence" value="ECO:0007669"/>
    <property type="project" value="TreeGrafter"/>
</dbReference>
<dbReference type="PANTHER" id="PTHR20854">
    <property type="entry name" value="INOSITOL MONOPHOSPHATASE"/>
    <property type="match status" value="1"/>
</dbReference>
<dbReference type="OrthoDB" id="10254945at2759"/>
<dbReference type="Proteomes" id="UP000230423">
    <property type="component" value="Unassembled WGS sequence"/>
</dbReference>
<comment type="similarity">
    <text evidence="1">Belongs to the inositol monophosphatase superfamily.</text>
</comment>
<gene>
    <name evidence="2" type="ORF">TELCIR_13711</name>
</gene>
<name>A0A2G9U4N2_TELCI</name>
<evidence type="ECO:0000313" key="3">
    <source>
        <dbReference type="Proteomes" id="UP000230423"/>
    </source>
</evidence>
<reference evidence="2 3" key="1">
    <citation type="submission" date="2015-09" db="EMBL/GenBank/DDBJ databases">
        <title>Draft genome of the parasitic nematode Teladorsagia circumcincta isolate WARC Sus (inbred).</title>
        <authorList>
            <person name="Mitreva M."/>
        </authorList>
    </citation>
    <scope>NUCLEOTIDE SEQUENCE [LARGE SCALE GENOMIC DNA]</scope>
    <source>
        <strain evidence="2 3">S</strain>
    </source>
</reference>
<dbReference type="GO" id="GO:0007165">
    <property type="term" value="P:signal transduction"/>
    <property type="evidence" value="ECO:0007669"/>
    <property type="project" value="TreeGrafter"/>
</dbReference>
<dbReference type="SUPFAM" id="SSF56655">
    <property type="entry name" value="Carbohydrate phosphatase"/>
    <property type="match status" value="1"/>
</dbReference>
<evidence type="ECO:0000256" key="1">
    <source>
        <dbReference type="ARBA" id="ARBA00009759"/>
    </source>
</evidence>